<dbReference type="AlphaFoldDB" id="A0A1P8KA61"/>
<dbReference type="Gene3D" id="1.10.260.40">
    <property type="entry name" value="lambda repressor-like DNA-binding domains"/>
    <property type="match status" value="1"/>
</dbReference>
<dbReference type="InterPro" id="IPR001387">
    <property type="entry name" value="Cro/C1-type_HTH"/>
</dbReference>
<dbReference type="RefSeq" id="WP_029705691.1">
    <property type="nucleotide sequence ID" value="NZ_CP019239.1"/>
</dbReference>
<dbReference type="EMBL" id="CP019239">
    <property type="protein sequence ID" value="APW42896.1"/>
    <property type="molecule type" value="Genomic_DNA"/>
</dbReference>
<evidence type="ECO:0000259" key="1">
    <source>
        <dbReference type="PROSITE" id="PS50943"/>
    </source>
</evidence>
<proteinExistence type="predicted"/>
<evidence type="ECO:0000313" key="3">
    <source>
        <dbReference type="Proteomes" id="UP000186110"/>
    </source>
</evidence>
<dbReference type="SUPFAM" id="SSF47413">
    <property type="entry name" value="lambda repressor-like DNA-binding domains"/>
    <property type="match status" value="1"/>
</dbReference>
<dbReference type="GO" id="GO:0003677">
    <property type="term" value="F:DNA binding"/>
    <property type="evidence" value="ECO:0007669"/>
    <property type="project" value="InterPro"/>
</dbReference>
<dbReference type="Proteomes" id="UP000186110">
    <property type="component" value="Chromosome"/>
</dbReference>
<dbReference type="PROSITE" id="PS50943">
    <property type="entry name" value="HTH_CROC1"/>
    <property type="match status" value="1"/>
</dbReference>
<organism evidence="2 3">
    <name type="scientific">Rhodoferax saidenbachensis</name>
    <dbReference type="NCBI Taxonomy" id="1484693"/>
    <lineage>
        <taxon>Bacteria</taxon>
        <taxon>Pseudomonadati</taxon>
        <taxon>Pseudomonadota</taxon>
        <taxon>Betaproteobacteria</taxon>
        <taxon>Burkholderiales</taxon>
        <taxon>Comamonadaceae</taxon>
        <taxon>Rhodoferax</taxon>
    </lineage>
</organism>
<dbReference type="Pfam" id="PF01381">
    <property type="entry name" value="HTH_3"/>
    <property type="match status" value="1"/>
</dbReference>
<keyword evidence="3" id="KW-1185">Reference proteome</keyword>
<accession>A0A1P8KA61</accession>
<sequence length="96" mass="10951">MPDSFHSEQYKIFITLLRETREALQVSQAALASKLDQPQTFVSKCETGIRRLDVVELHAWLQALNVDFPKFLAALTKQWDAHNARTRLPRGTSKGL</sequence>
<reference evidence="2 3" key="1">
    <citation type="submission" date="2017-01" db="EMBL/GenBank/DDBJ databases">
        <authorList>
            <person name="Mah S.A."/>
            <person name="Swanson W.J."/>
            <person name="Moy G.W."/>
            <person name="Vacquier V.D."/>
        </authorList>
    </citation>
    <scope>NUCLEOTIDE SEQUENCE [LARGE SCALE GENOMIC DNA]</scope>
    <source>
        <strain evidence="2 3">DSM 22694</strain>
    </source>
</reference>
<feature type="domain" description="HTH cro/C1-type" evidence="1">
    <location>
        <begin position="17"/>
        <end position="71"/>
    </location>
</feature>
<dbReference type="SMART" id="SM00530">
    <property type="entry name" value="HTH_XRE"/>
    <property type="match status" value="1"/>
</dbReference>
<dbReference type="KEGG" id="rsb:RS694_10360"/>
<evidence type="ECO:0000313" key="2">
    <source>
        <dbReference type="EMBL" id="APW42896.1"/>
    </source>
</evidence>
<dbReference type="CDD" id="cd00093">
    <property type="entry name" value="HTH_XRE"/>
    <property type="match status" value="1"/>
</dbReference>
<protein>
    <submittedName>
        <fullName evidence="2">Transcriptional regulator</fullName>
    </submittedName>
</protein>
<dbReference type="InterPro" id="IPR010982">
    <property type="entry name" value="Lambda_DNA-bd_dom_sf"/>
</dbReference>
<dbReference type="STRING" id="1484693.RS694_10360"/>
<gene>
    <name evidence="2" type="ORF">RS694_10360</name>
</gene>
<name>A0A1P8KA61_9BURK</name>